<proteinExistence type="inferred from homology"/>
<dbReference type="InterPro" id="IPR025714">
    <property type="entry name" value="Methyltranfer_dom"/>
</dbReference>
<comment type="similarity">
    <text evidence="3">Belongs to the methyltransferase superfamily. Arsenite methyltransferase family.</text>
</comment>
<dbReference type="Gene3D" id="3.40.50.150">
    <property type="entry name" value="Vaccinia Virus protein VP39"/>
    <property type="match status" value="1"/>
</dbReference>
<evidence type="ECO:0000256" key="2">
    <source>
        <dbReference type="ARBA" id="ARBA00022691"/>
    </source>
</evidence>
<organism evidence="10 11">
    <name type="scientific">Naegleria fowleri</name>
    <name type="common">Brain eating amoeba</name>
    <dbReference type="NCBI Taxonomy" id="5763"/>
    <lineage>
        <taxon>Eukaryota</taxon>
        <taxon>Discoba</taxon>
        <taxon>Heterolobosea</taxon>
        <taxon>Tetramitia</taxon>
        <taxon>Eutetramitia</taxon>
        <taxon>Vahlkampfiidae</taxon>
        <taxon>Naegleria</taxon>
    </lineage>
</organism>
<sequence length="366" mass="41150">MSSSLENNNLEAIYESVKEHYSKQQTNEAKISNSCFLAKKPHNTIQKLLSLIPEKVNETFFGCGCPIPLGIKDLTVLDLGSGSGRDVFLAAALVGDQGKVIGIDMTKKQVELAKSSTLEFVENCKKVNLKVGSIEFHEGLIEELVTLLPSESVDLVASNCVINLSPRKEKCLQQVYNVLKYGGEFVFSDIYSDRKIHPIALQQLSKLGSCIGTVFYINDFLSVCRKLGFHVREVNRVELAASSQDLQQMLVGQAKFYSITYRLFKLKNLEMAEENYGHIVTYKGTLEGYPVIYKFDSELEFEKNLPVNVSGNVASVLEESEYLHKHFSILPNNRELHFGEFEIKHKNKDTNNIEKVVFQVPTCCSK</sequence>
<protein>
    <recommendedName>
        <fullName evidence="5">Arsenite methyltransferase</fullName>
        <ecNumber evidence="4">2.1.1.137</ecNumber>
    </recommendedName>
</protein>
<dbReference type="VEuPathDB" id="AmoebaDB:NF0083490"/>
<dbReference type="Pfam" id="PF13847">
    <property type="entry name" value="Methyltransf_31"/>
    <property type="match status" value="1"/>
</dbReference>
<accession>A0A6A5BLP6</accession>
<comment type="catalytic activity">
    <reaction evidence="8">
        <text>arsenic triglutathione + 3 [thioredoxin]-dithiol + 3 S-adenosyl-L-methionine = trimethylarsine + 3 [thioredoxin]-disulfide + 3 glutathione + 3 S-adenosyl-L-homocysteine + 3 H(+)</text>
        <dbReference type="Rhea" id="RHEA:69432"/>
        <dbReference type="Rhea" id="RHEA-COMP:10698"/>
        <dbReference type="Rhea" id="RHEA-COMP:10700"/>
        <dbReference type="ChEBI" id="CHEBI:15378"/>
        <dbReference type="ChEBI" id="CHEBI:27130"/>
        <dbReference type="ChEBI" id="CHEBI:29950"/>
        <dbReference type="ChEBI" id="CHEBI:50058"/>
        <dbReference type="ChEBI" id="CHEBI:57856"/>
        <dbReference type="ChEBI" id="CHEBI:57925"/>
        <dbReference type="ChEBI" id="CHEBI:59789"/>
        <dbReference type="ChEBI" id="CHEBI:183640"/>
        <dbReference type="EC" id="2.1.1.137"/>
    </reaction>
</comment>
<dbReference type="EMBL" id="VFQX01000048">
    <property type="protein sequence ID" value="KAF0974984.1"/>
    <property type="molecule type" value="Genomic_DNA"/>
</dbReference>
<dbReference type="PANTHER" id="PTHR43675">
    <property type="entry name" value="ARSENITE METHYLTRANSFERASE"/>
    <property type="match status" value="1"/>
</dbReference>
<evidence type="ECO:0000313" key="10">
    <source>
        <dbReference type="EMBL" id="KAF0974984.1"/>
    </source>
</evidence>
<dbReference type="AlphaFoldDB" id="A0A6A5BLP6"/>
<dbReference type="VEuPathDB" id="AmoebaDB:NfTy_045550"/>
<dbReference type="GO" id="GO:0030791">
    <property type="term" value="F:arsenite methyltransferase activity"/>
    <property type="evidence" value="ECO:0007669"/>
    <property type="project" value="UniProtKB-EC"/>
</dbReference>
<keyword evidence="11" id="KW-1185">Reference proteome</keyword>
<evidence type="ECO:0000256" key="5">
    <source>
        <dbReference type="ARBA" id="ARBA00034545"/>
    </source>
</evidence>
<comment type="catalytic activity">
    <reaction evidence="7">
        <text>arsenic triglutathione + 2 [thioredoxin]-dithiol + 2 S-adenosyl-L-methionine + H2O = dimethylarsinous acid + 2 [thioredoxin]-disulfide + 3 glutathione + 2 S-adenosyl-L-homocysteine + 2 H(+)</text>
        <dbReference type="Rhea" id="RHEA:69464"/>
        <dbReference type="Rhea" id="RHEA-COMP:10698"/>
        <dbReference type="Rhea" id="RHEA-COMP:10700"/>
        <dbReference type="ChEBI" id="CHEBI:15377"/>
        <dbReference type="ChEBI" id="CHEBI:15378"/>
        <dbReference type="ChEBI" id="CHEBI:23808"/>
        <dbReference type="ChEBI" id="CHEBI:29950"/>
        <dbReference type="ChEBI" id="CHEBI:50058"/>
        <dbReference type="ChEBI" id="CHEBI:57856"/>
        <dbReference type="ChEBI" id="CHEBI:57925"/>
        <dbReference type="ChEBI" id="CHEBI:59789"/>
        <dbReference type="ChEBI" id="CHEBI:183640"/>
        <dbReference type="EC" id="2.1.1.137"/>
    </reaction>
</comment>
<dbReference type="VEuPathDB" id="AmoebaDB:FDP41_005737"/>
<evidence type="ECO:0000256" key="6">
    <source>
        <dbReference type="ARBA" id="ARBA00047941"/>
    </source>
</evidence>
<evidence type="ECO:0000256" key="3">
    <source>
        <dbReference type="ARBA" id="ARBA00034487"/>
    </source>
</evidence>
<dbReference type="EC" id="2.1.1.137" evidence="4"/>
<gene>
    <name evidence="10" type="ORF">FDP41_005737</name>
</gene>
<evidence type="ECO:0000256" key="8">
    <source>
        <dbReference type="ARBA" id="ARBA00048428"/>
    </source>
</evidence>
<dbReference type="SUPFAM" id="SSF53335">
    <property type="entry name" value="S-adenosyl-L-methionine-dependent methyltransferases"/>
    <property type="match status" value="1"/>
</dbReference>
<dbReference type="GeneID" id="68112955"/>
<dbReference type="InterPro" id="IPR029063">
    <property type="entry name" value="SAM-dependent_MTases_sf"/>
</dbReference>
<dbReference type="OMA" id="PQYCHLN"/>
<dbReference type="Proteomes" id="UP000444721">
    <property type="component" value="Unassembled WGS sequence"/>
</dbReference>
<evidence type="ECO:0000256" key="1">
    <source>
        <dbReference type="ARBA" id="ARBA00022679"/>
    </source>
</evidence>
<evidence type="ECO:0000256" key="4">
    <source>
        <dbReference type="ARBA" id="ARBA00034521"/>
    </source>
</evidence>
<reference evidence="10 11" key="1">
    <citation type="journal article" date="2019" name="Sci. Rep.">
        <title>Nanopore sequencing improves the draft genome of the human pathogenic amoeba Naegleria fowleri.</title>
        <authorList>
            <person name="Liechti N."/>
            <person name="Schurch N."/>
            <person name="Bruggmann R."/>
            <person name="Wittwer M."/>
        </authorList>
    </citation>
    <scope>NUCLEOTIDE SEQUENCE [LARGE SCALE GENOMIC DNA]</scope>
    <source>
        <strain evidence="10 11">ATCC 30894</strain>
    </source>
</reference>
<comment type="catalytic activity">
    <reaction evidence="6">
        <text>arsenic triglutathione + [thioredoxin]-dithiol + S-adenosyl-L-methionine + 2 H2O = methylarsonous acid + [thioredoxin]-disulfide + 3 glutathione + S-adenosyl-L-homocysteine + H(+)</text>
        <dbReference type="Rhea" id="RHEA:69460"/>
        <dbReference type="Rhea" id="RHEA-COMP:10698"/>
        <dbReference type="Rhea" id="RHEA-COMP:10700"/>
        <dbReference type="ChEBI" id="CHEBI:15377"/>
        <dbReference type="ChEBI" id="CHEBI:15378"/>
        <dbReference type="ChEBI" id="CHEBI:17826"/>
        <dbReference type="ChEBI" id="CHEBI:29950"/>
        <dbReference type="ChEBI" id="CHEBI:50058"/>
        <dbReference type="ChEBI" id="CHEBI:57856"/>
        <dbReference type="ChEBI" id="CHEBI:57925"/>
        <dbReference type="ChEBI" id="CHEBI:59789"/>
        <dbReference type="ChEBI" id="CHEBI:183640"/>
        <dbReference type="EC" id="2.1.1.137"/>
    </reaction>
</comment>
<comment type="caution">
    <text evidence="10">The sequence shown here is derived from an EMBL/GenBank/DDBJ whole genome shotgun (WGS) entry which is preliminary data.</text>
</comment>
<name>A0A6A5BLP6_NAEFO</name>
<feature type="domain" description="Methyltransferase" evidence="9">
    <location>
        <begin position="72"/>
        <end position="201"/>
    </location>
</feature>
<dbReference type="OrthoDB" id="8300214at2759"/>
<dbReference type="RefSeq" id="XP_044559697.1">
    <property type="nucleotide sequence ID" value="XM_044709294.1"/>
</dbReference>
<keyword evidence="1" id="KW-0808">Transferase</keyword>
<evidence type="ECO:0000259" key="9">
    <source>
        <dbReference type="Pfam" id="PF13847"/>
    </source>
</evidence>
<evidence type="ECO:0000313" key="11">
    <source>
        <dbReference type="Proteomes" id="UP000444721"/>
    </source>
</evidence>
<dbReference type="InterPro" id="IPR026669">
    <property type="entry name" value="Arsenite_MeTrfase-like"/>
</dbReference>
<dbReference type="Gene3D" id="3.40.5.100">
    <property type="match status" value="1"/>
</dbReference>
<dbReference type="CDD" id="cd02440">
    <property type="entry name" value="AdoMet_MTases"/>
    <property type="match status" value="1"/>
</dbReference>
<keyword evidence="2" id="KW-0949">S-adenosyl-L-methionine</keyword>
<dbReference type="PANTHER" id="PTHR43675:SF8">
    <property type="entry name" value="ARSENITE METHYLTRANSFERASE"/>
    <property type="match status" value="1"/>
</dbReference>
<evidence type="ECO:0000256" key="7">
    <source>
        <dbReference type="ARBA" id="ARBA00047943"/>
    </source>
</evidence>